<name>A0A6A6ULT9_9PEZI</name>
<evidence type="ECO:0000313" key="2">
    <source>
        <dbReference type="EMBL" id="KAF2673255.1"/>
    </source>
</evidence>
<feature type="region of interest" description="Disordered" evidence="1">
    <location>
        <begin position="175"/>
        <end position="206"/>
    </location>
</feature>
<reference evidence="2" key="1">
    <citation type="journal article" date="2020" name="Stud. Mycol.">
        <title>101 Dothideomycetes genomes: a test case for predicting lifestyles and emergence of pathogens.</title>
        <authorList>
            <person name="Haridas S."/>
            <person name="Albert R."/>
            <person name="Binder M."/>
            <person name="Bloem J."/>
            <person name="Labutti K."/>
            <person name="Salamov A."/>
            <person name="Andreopoulos B."/>
            <person name="Baker S."/>
            <person name="Barry K."/>
            <person name="Bills G."/>
            <person name="Bluhm B."/>
            <person name="Cannon C."/>
            <person name="Castanera R."/>
            <person name="Culley D."/>
            <person name="Daum C."/>
            <person name="Ezra D."/>
            <person name="Gonzalez J."/>
            <person name="Henrissat B."/>
            <person name="Kuo A."/>
            <person name="Liang C."/>
            <person name="Lipzen A."/>
            <person name="Lutzoni F."/>
            <person name="Magnuson J."/>
            <person name="Mondo S."/>
            <person name="Nolan M."/>
            <person name="Ohm R."/>
            <person name="Pangilinan J."/>
            <person name="Park H.-J."/>
            <person name="Ramirez L."/>
            <person name="Alfaro M."/>
            <person name="Sun H."/>
            <person name="Tritt A."/>
            <person name="Yoshinaga Y."/>
            <person name="Zwiers L.-H."/>
            <person name="Turgeon B."/>
            <person name="Goodwin S."/>
            <person name="Spatafora J."/>
            <person name="Crous P."/>
            <person name="Grigoriev I."/>
        </authorList>
    </citation>
    <scope>NUCLEOTIDE SEQUENCE</scope>
    <source>
        <strain evidence="2">CBS 115976</strain>
    </source>
</reference>
<sequence length="233" mass="25044">MAPSRTSKRAATEDAEGAQPAKRIRKLTWKAKEAAAVKTAAIKNRQRAVPKKLKVAAPAITSASSSLLTPIASSNSSTSSPLPPSATRKGQAEEPLNLHPAKPSLPKPAAQVGATGKPLRWATKSKELASLRKAKRRVKWQTANRRLQTVFETEFTLDGVNAIIRAARKKREACEEQNAVGSSQNAATPPSPSSTPPAEVVDTAPKRSPRQINNFLHDVLAATILHRNILDHN</sequence>
<proteinExistence type="predicted"/>
<gene>
    <name evidence="2" type="ORF">BT63DRAFT_451290</name>
</gene>
<dbReference type="EMBL" id="MU004231">
    <property type="protein sequence ID" value="KAF2673255.1"/>
    <property type="molecule type" value="Genomic_DNA"/>
</dbReference>
<organism evidence="2 3">
    <name type="scientific">Microthyrium microscopicum</name>
    <dbReference type="NCBI Taxonomy" id="703497"/>
    <lineage>
        <taxon>Eukaryota</taxon>
        <taxon>Fungi</taxon>
        <taxon>Dikarya</taxon>
        <taxon>Ascomycota</taxon>
        <taxon>Pezizomycotina</taxon>
        <taxon>Dothideomycetes</taxon>
        <taxon>Dothideomycetes incertae sedis</taxon>
        <taxon>Microthyriales</taxon>
        <taxon>Microthyriaceae</taxon>
        <taxon>Microthyrium</taxon>
    </lineage>
</organism>
<feature type="region of interest" description="Disordered" evidence="1">
    <location>
        <begin position="1"/>
        <end position="24"/>
    </location>
</feature>
<evidence type="ECO:0000313" key="3">
    <source>
        <dbReference type="Proteomes" id="UP000799302"/>
    </source>
</evidence>
<evidence type="ECO:0000256" key="1">
    <source>
        <dbReference type="SAM" id="MobiDB-lite"/>
    </source>
</evidence>
<dbReference type="Proteomes" id="UP000799302">
    <property type="component" value="Unassembled WGS sequence"/>
</dbReference>
<accession>A0A6A6ULT9</accession>
<dbReference type="AlphaFoldDB" id="A0A6A6ULT9"/>
<protein>
    <submittedName>
        <fullName evidence="2">Uncharacterized protein</fullName>
    </submittedName>
</protein>
<feature type="region of interest" description="Disordered" evidence="1">
    <location>
        <begin position="65"/>
        <end position="116"/>
    </location>
</feature>
<keyword evidence="3" id="KW-1185">Reference proteome</keyword>